<dbReference type="GeneID" id="85325117"/>
<dbReference type="RefSeq" id="XP_060295619.1">
    <property type="nucleotide sequence ID" value="XM_060441847.1"/>
</dbReference>
<sequence length="198" mass="20960">MLSGAAIIKNGIVRNLRSASEQLQPCGIDLSLRRVLAWTSPATIDFDNSTRRAACTSTLPFSEPSTNSTAADVVQLAQGAYLVEFNETVDIPLDCMGQIFVRSSLWRSGATITAGVVDAGYQGALGALLDVRNPAGIVLCRNAKLGQITLHRMEEKVAGYSGIYQFSADSVGRDGQSTQSVSDVDSVSDIDSTGKSQP</sequence>
<dbReference type="InterPro" id="IPR036157">
    <property type="entry name" value="dUTPase-like_sf"/>
</dbReference>
<evidence type="ECO:0000313" key="5">
    <source>
        <dbReference type="Proteomes" id="UP001172101"/>
    </source>
</evidence>
<dbReference type="Gene3D" id="2.70.40.10">
    <property type="match status" value="1"/>
</dbReference>
<dbReference type="EMBL" id="JAUIRO010000004">
    <property type="protein sequence ID" value="KAK0716826.1"/>
    <property type="molecule type" value="Genomic_DNA"/>
</dbReference>
<keyword evidence="2" id="KW-0546">Nucleotide metabolism</keyword>
<dbReference type="InterPro" id="IPR011962">
    <property type="entry name" value="dCTP_deaminase"/>
</dbReference>
<feature type="region of interest" description="Disordered" evidence="3">
    <location>
        <begin position="171"/>
        <end position="198"/>
    </location>
</feature>
<dbReference type="PANTHER" id="PTHR42680:SF3">
    <property type="entry name" value="DCTP DEAMINASE"/>
    <property type="match status" value="1"/>
</dbReference>
<dbReference type="CDD" id="cd07557">
    <property type="entry name" value="trimeric_dUTPase"/>
    <property type="match status" value="1"/>
</dbReference>
<name>A0AA40DXN3_9PEZI</name>
<evidence type="ECO:0000256" key="2">
    <source>
        <dbReference type="ARBA" id="ARBA00023080"/>
    </source>
</evidence>
<comment type="caution">
    <text evidence="4">The sequence shown here is derived from an EMBL/GenBank/DDBJ whole genome shotgun (WGS) entry which is preliminary data.</text>
</comment>
<feature type="compositionally biased region" description="Low complexity" evidence="3">
    <location>
        <begin position="174"/>
        <end position="198"/>
    </location>
</feature>
<gene>
    <name evidence="4" type="ORF">B0T26DRAFT_707399</name>
</gene>
<dbReference type="InterPro" id="IPR033704">
    <property type="entry name" value="dUTPase_trimeric"/>
</dbReference>
<evidence type="ECO:0000313" key="4">
    <source>
        <dbReference type="EMBL" id="KAK0716826.1"/>
    </source>
</evidence>
<keyword evidence="1" id="KW-0378">Hydrolase</keyword>
<accession>A0AA40DXN3</accession>
<dbReference type="GO" id="GO:0006229">
    <property type="term" value="P:dUTP biosynthetic process"/>
    <property type="evidence" value="ECO:0007669"/>
    <property type="project" value="InterPro"/>
</dbReference>
<dbReference type="AlphaFoldDB" id="A0AA40DXN3"/>
<dbReference type="PANTHER" id="PTHR42680">
    <property type="entry name" value="DCTP DEAMINASE"/>
    <property type="match status" value="1"/>
</dbReference>
<reference evidence="4" key="1">
    <citation type="submission" date="2023-06" db="EMBL/GenBank/DDBJ databases">
        <title>Genome-scale phylogeny and comparative genomics of the fungal order Sordariales.</title>
        <authorList>
            <consortium name="Lawrence Berkeley National Laboratory"/>
            <person name="Hensen N."/>
            <person name="Bonometti L."/>
            <person name="Westerberg I."/>
            <person name="Brannstrom I.O."/>
            <person name="Guillou S."/>
            <person name="Cros-Aarteil S."/>
            <person name="Calhoun S."/>
            <person name="Haridas S."/>
            <person name="Kuo A."/>
            <person name="Mondo S."/>
            <person name="Pangilinan J."/>
            <person name="Riley R."/>
            <person name="LaButti K."/>
            <person name="Andreopoulos B."/>
            <person name="Lipzen A."/>
            <person name="Chen C."/>
            <person name="Yanf M."/>
            <person name="Daum C."/>
            <person name="Ng V."/>
            <person name="Clum A."/>
            <person name="Steindorff A."/>
            <person name="Ohm R."/>
            <person name="Martin F."/>
            <person name="Silar P."/>
            <person name="Natvig D."/>
            <person name="Lalanne C."/>
            <person name="Gautier V."/>
            <person name="Ament-velasquez S.L."/>
            <person name="Kruys A."/>
            <person name="Hutchinson M.I."/>
            <person name="Powell A.J."/>
            <person name="Barry K."/>
            <person name="Miller A.N."/>
            <person name="Grigoriev I.V."/>
            <person name="Debuchy R."/>
            <person name="Gladieux P."/>
            <person name="Thoren M.H."/>
            <person name="Johannesson H."/>
        </authorList>
    </citation>
    <scope>NUCLEOTIDE SEQUENCE</scope>
    <source>
        <strain evidence="4">SMH2392-1A</strain>
    </source>
</reference>
<dbReference type="Proteomes" id="UP001172101">
    <property type="component" value="Unassembled WGS sequence"/>
</dbReference>
<dbReference type="GO" id="GO:0008829">
    <property type="term" value="F:dCTP deaminase activity"/>
    <property type="evidence" value="ECO:0007669"/>
    <property type="project" value="InterPro"/>
</dbReference>
<evidence type="ECO:0000256" key="1">
    <source>
        <dbReference type="ARBA" id="ARBA00022801"/>
    </source>
</evidence>
<keyword evidence="5" id="KW-1185">Reference proteome</keyword>
<dbReference type="Pfam" id="PF22769">
    <property type="entry name" value="DCD"/>
    <property type="match status" value="1"/>
</dbReference>
<evidence type="ECO:0000256" key="3">
    <source>
        <dbReference type="SAM" id="MobiDB-lite"/>
    </source>
</evidence>
<organism evidence="4 5">
    <name type="scientific">Lasiosphaeria miniovina</name>
    <dbReference type="NCBI Taxonomy" id="1954250"/>
    <lineage>
        <taxon>Eukaryota</taxon>
        <taxon>Fungi</taxon>
        <taxon>Dikarya</taxon>
        <taxon>Ascomycota</taxon>
        <taxon>Pezizomycotina</taxon>
        <taxon>Sordariomycetes</taxon>
        <taxon>Sordariomycetidae</taxon>
        <taxon>Sordariales</taxon>
        <taxon>Lasiosphaeriaceae</taxon>
        <taxon>Lasiosphaeria</taxon>
    </lineage>
</organism>
<protein>
    <submittedName>
        <fullName evidence="4">dUTPase-like protein</fullName>
    </submittedName>
</protein>
<dbReference type="SUPFAM" id="SSF51283">
    <property type="entry name" value="dUTPase-like"/>
    <property type="match status" value="1"/>
</dbReference>
<proteinExistence type="predicted"/>